<evidence type="ECO:0000313" key="1">
    <source>
        <dbReference type="EMBL" id="AFL89318.1"/>
    </source>
</evidence>
<dbReference type="KEGG" id="trs:Terro_3087"/>
<sequence length="63" mass="6669">MTCDALGEKSLSLTAKFKLTVTRNPEAPGRTGLHQYNGAVSDSYCYSTARAVNHFEGSTNGSG</sequence>
<evidence type="ECO:0000313" key="2">
    <source>
        <dbReference type="Proteomes" id="UP000006056"/>
    </source>
</evidence>
<name>I3ZJA0_TERRK</name>
<reference evidence="1 2" key="1">
    <citation type="submission" date="2012-06" db="EMBL/GenBank/DDBJ databases">
        <title>Complete genome of Terriglobus roseus DSM 18391.</title>
        <authorList>
            <consortium name="US DOE Joint Genome Institute (JGI-PGF)"/>
            <person name="Lucas S."/>
            <person name="Copeland A."/>
            <person name="Lapidus A."/>
            <person name="Glavina del Rio T."/>
            <person name="Dalin E."/>
            <person name="Tice H."/>
            <person name="Bruce D."/>
            <person name="Goodwin L."/>
            <person name="Pitluck S."/>
            <person name="Peters L."/>
            <person name="Mikhailova N."/>
            <person name="Munk A.C.C."/>
            <person name="Kyrpides N."/>
            <person name="Mavromatis K."/>
            <person name="Ivanova N."/>
            <person name="Brettin T."/>
            <person name="Detter J.C."/>
            <person name="Han C."/>
            <person name="Larimer F."/>
            <person name="Land M."/>
            <person name="Hauser L."/>
            <person name="Markowitz V."/>
            <person name="Cheng J.-F."/>
            <person name="Hugenholtz P."/>
            <person name="Woyke T."/>
            <person name="Wu D."/>
            <person name="Brambilla E."/>
            <person name="Klenk H.-P."/>
            <person name="Eisen J.A."/>
        </authorList>
    </citation>
    <scope>NUCLEOTIDE SEQUENCE [LARGE SCALE GENOMIC DNA]</scope>
    <source>
        <strain evidence="2">DSM 18391 / NRRL B-41598 / KBS 63</strain>
    </source>
</reference>
<gene>
    <name evidence="1" type="ordered locus">Terro_3087</name>
</gene>
<dbReference type="HOGENOM" id="CLU_2884416_0_0_0"/>
<dbReference type="EMBL" id="CP003379">
    <property type="protein sequence ID" value="AFL89318.1"/>
    <property type="molecule type" value="Genomic_DNA"/>
</dbReference>
<dbReference type="RefSeq" id="WP_014786582.1">
    <property type="nucleotide sequence ID" value="NC_018014.1"/>
</dbReference>
<keyword evidence="2" id="KW-1185">Reference proteome</keyword>
<organism evidence="1 2">
    <name type="scientific">Terriglobus roseus (strain DSM 18391 / NRRL B-41598 / KBS 63)</name>
    <dbReference type="NCBI Taxonomy" id="926566"/>
    <lineage>
        <taxon>Bacteria</taxon>
        <taxon>Pseudomonadati</taxon>
        <taxon>Acidobacteriota</taxon>
        <taxon>Terriglobia</taxon>
        <taxon>Terriglobales</taxon>
        <taxon>Acidobacteriaceae</taxon>
        <taxon>Terriglobus</taxon>
    </lineage>
</organism>
<protein>
    <submittedName>
        <fullName evidence="1">Uncharacterized protein</fullName>
    </submittedName>
</protein>
<accession>I3ZJA0</accession>
<dbReference type="Proteomes" id="UP000006056">
    <property type="component" value="Chromosome"/>
</dbReference>
<proteinExistence type="predicted"/>
<dbReference type="AlphaFoldDB" id="I3ZJA0"/>